<protein>
    <recommendedName>
        <fullName evidence="4">5-formyltetrahydrofolate cyclo-ligase</fullName>
        <ecNumber evidence="4">6.3.3.2</ecNumber>
    </recommendedName>
</protein>
<evidence type="ECO:0000256" key="2">
    <source>
        <dbReference type="ARBA" id="ARBA00022741"/>
    </source>
</evidence>
<dbReference type="InterPro" id="IPR037171">
    <property type="entry name" value="NagB/RpiA_transferase-like"/>
</dbReference>
<comment type="catalytic activity">
    <reaction evidence="4">
        <text>(6S)-5-formyl-5,6,7,8-tetrahydrofolate + ATP = (6R)-5,10-methenyltetrahydrofolate + ADP + phosphate</text>
        <dbReference type="Rhea" id="RHEA:10488"/>
        <dbReference type="ChEBI" id="CHEBI:30616"/>
        <dbReference type="ChEBI" id="CHEBI:43474"/>
        <dbReference type="ChEBI" id="CHEBI:57455"/>
        <dbReference type="ChEBI" id="CHEBI:57457"/>
        <dbReference type="ChEBI" id="CHEBI:456216"/>
        <dbReference type="EC" id="6.3.3.2"/>
    </reaction>
</comment>
<evidence type="ECO:0000256" key="1">
    <source>
        <dbReference type="ARBA" id="ARBA00010638"/>
    </source>
</evidence>
<dbReference type="PIRSF" id="PIRSF006806">
    <property type="entry name" value="FTHF_cligase"/>
    <property type="match status" value="1"/>
</dbReference>
<dbReference type="InterPro" id="IPR024185">
    <property type="entry name" value="FTHF_cligase-like_sf"/>
</dbReference>
<reference evidence="6" key="1">
    <citation type="journal article" date="2019" name="Int. J. Syst. Evol. Microbiol.">
        <title>The Global Catalogue of Microorganisms (GCM) 10K type strain sequencing project: providing services to taxonomists for standard genome sequencing and annotation.</title>
        <authorList>
            <consortium name="The Broad Institute Genomics Platform"/>
            <consortium name="The Broad Institute Genome Sequencing Center for Infectious Disease"/>
            <person name="Wu L."/>
            <person name="Ma J."/>
        </authorList>
    </citation>
    <scope>NUCLEOTIDE SEQUENCE [LARGE SCALE GENOMIC DNA]</scope>
    <source>
        <strain evidence="6">CGMCC 4.7177</strain>
    </source>
</reference>
<dbReference type="InterPro" id="IPR002698">
    <property type="entry name" value="FTHF_cligase"/>
</dbReference>
<dbReference type="EMBL" id="JBHUGI010000002">
    <property type="protein sequence ID" value="MFD1926563.1"/>
    <property type="molecule type" value="Genomic_DNA"/>
</dbReference>
<keyword evidence="6" id="KW-1185">Reference proteome</keyword>
<keyword evidence="4" id="KW-0460">Magnesium</keyword>
<proteinExistence type="inferred from homology"/>
<organism evidence="5 6">
    <name type="scientific">Sporosarcina siberiensis</name>
    <dbReference type="NCBI Taxonomy" id="1365606"/>
    <lineage>
        <taxon>Bacteria</taxon>
        <taxon>Bacillati</taxon>
        <taxon>Bacillota</taxon>
        <taxon>Bacilli</taxon>
        <taxon>Bacillales</taxon>
        <taxon>Caryophanaceae</taxon>
        <taxon>Sporosarcina</taxon>
    </lineage>
</organism>
<dbReference type="PANTHER" id="PTHR23407">
    <property type="entry name" value="ATPASE INHIBITOR/5-FORMYLTETRAHYDROFOLATE CYCLO-LIGASE"/>
    <property type="match status" value="1"/>
</dbReference>
<dbReference type="GO" id="GO:0030272">
    <property type="term" value="F:5-formyltetrahydrofolate cyclo-ligase activity"/>
    <property type="evidence" value="ECO:0007669"/>
    <property type="project" value="UniProtKB-EC"/>
</dbReference>
<gene>
    <name evidence="5" type="ORF">ACFSFY_00550</name>
</gene>
<evidence type="ECO:0000313" key="5">
    <source>
        <dbReference type="EMBL" id="MFD1926563.1"/>
    </source>
</evidence>
<comment type="caution">
    <text evidence="5">The sequence shown here is derived from an EMBL/GenBank/DDBJ whole genome shotgun (WGS) entry which is preliminary data.</text>
</comment>
<evidence type="ECO:0000256" key="4">
    <source>
        <dbReference type="RuleBase" id="RU361279"/>
    </source>
</evidence>
<dbReference type="Gene3D" id="3.40.50.10420">
    <property type="entry name" value="NagB/RpiA/CoA transferase-like"/>
    <property type="match status" value="1"/>
</dbReference>
<name>A0ABW4SAU4_9BACL</name>
<dbReference type="NCBIfam" id="TIGR02727">
    <property type="entry name" value="MTHFS_bact"/>
    <property type="match status" value="1"/>
</dbReference>
<accession>A0ABW4SAU4</accession>
<evidence type="ECO:0000313" key="6">
    <source>
        <dbReference type="Proteomes" id="UP001597218"/>
    </source>
</evidence>
<keyword evidence="3 4" id="KW-0067">ATP-binding</keyword>
<keyword evidence="5" id="KW-0436">Ligase</keyword>
<dbReference type="RefSeq" id="WP_381535217.1">
    <property type="nucleotide sequence ID" value="NZ_JBHUGI010000002.1"/>
</dbReference>
<keyword evidence="2 4" id="KW-0547">Nucleotide-binding</keyword>
<comment type="similarity">
    <text evidence="1 4">Belongs to the 5-formyltetrahydrofolate cyclo-ligase family.</text>
</comment>
<dbReference type="PANTHER" id="PTHR23407:SF1">
    <property type="entry name" value="5-FORMYLTETRAHYDROFOLATE CYCLO-LIGASE"/>
    <property type="match status" value="1"/>
</dbReference>
<dbReference type="Pfam" id="PF01812">
    <property type="entry name" value="5-FTHF_cyc-lig"/>
    <property type="match status" value="1"/>
</dbReference>
<dbReference type="Proteomes" id="UP001597218">
    <property type="component" value="Unassembled WGS sequence"/>
</dbReference>
<dbReference type="SUPFAM" id="SSF100950">
    <property type="entry name" value="NagB/RpiA/CoA transferase-like"/>
    <property type="match status" value="1"/>
</dbReference>
<sequence>MNKKIMRNDMLAVLNKMEKTEHEQLSCKITERIITSKEFKNAETIGITISRFPEVDTRAIIEAAWALNKKIAVPKCLPETRDMDFRNILSFNNLEIVYDRLLEPIINKTESVPKESIDLQIVPGVVYTTRGYRIGFGGGYYDRYIKNFKGISISLAFECQITSGVPAENHDIPVAQIFTEKRQIICTKVDNL</sequence>
<evidence type="ECO:0000256" key="3">
    <source>
        <dbReference type="ARBA" id="ARBA00022840"/>
    </source>
</evidence>
<comment type="cofactor">
    <cofactor evidence="4">
        <name>Mg(2+)</name>
        <dbReference type="ChEBI" id="CHEBI:18420"/>
    </cofactor>
</comment>
<dbReference type="EC" id="6.3.3.2" evidence="4"/>
<keyword evidence="4" id="KW-0479">Metal-binding</keyword>